<protein>
    <submittedName>
        <fullName evidence="2">Uncharacterized protein</fullName>
    </submittedName>
</protein>
<reference evidence="2 3" key="1">
    <citation type="journal article" date="2012" name="BMC Genomics">
        <title>Tools to kill: Genome of one of the most destructive plant pathogenic fungi Macrophomina phaseolina.</title>
        <authorList>
            <person name="Islam M.S."/>
            <person name="Haque M.S."/>
            <person name="Islam M.M."/>
            <person name="Emdad E.M."/>
            <person name="Halim A."/>
            <person name="Hossen Q.M.M."/>
            <person name="Hossain M.Z."/>
            <person name="Ahmed B."/>
            <person name="Rahim S."/>
            <person name="Rahman M.S."/>
            <person name="Alam M.M."/>
            <person name="Hou S."/>
            <person name="Wan X."/>
            <person name="Saito J.A."/>
            <person name="Alam M."/>
        </authorList>
    </citation>
    <scope>NUCLEOTIDE SEQUENCE [LARGE SCALE GENOMIC DNA]</scope>
    <source>
        <strain evidence="2 3">MS6</strain>
    </source>
</reference>
<evidence type="ECO:0000256" key="1">
    <source>
        <dbReference type="SAM" id="MobiDB-lite"/>
    </source>
</evidence>
<dbReference type="HOGENOM" id="CLU_1627400_0_0_1"/>
<evidence type="ECO:0000313" key="3">
    <source>
        <dbReference type="Proteomes" id="UP000007129"/>
    </source>
</evidence>
<accession>K2RQQ3</accession>
<dbReference type="AlphaFoldDB" id="K2RQQ3"/>
<evidence type="ECO:0000313" key="2">
    <source>
        <dbReference type="EMBL" id="EKG15072.1"/>
    </source>
</evidence>
<dbReference type="InParanoid" id="K2RQQ3"/>
<gene>
    <name evidence="2" type="ORF">MPH_07755</name>
</gene>
<sequence>MRIGRGVLVYIREGRCRPVYALLHTLRASRMYTYRPSGHRPVGLPLCWPGISQPAGHSTMRAGERGRRPVVIGSSLSCASRTLAIVGNEGTGKGQGKGAARLSRQTDGLEGSGERKKEKEKEKERACFRLPSVRLFVRAAPFRPSRIMRYPSALLLHSPSGLS</sequence>
<proteinExistence type="predicted"/>
<dbReference type="EMBL" id="AHHD01000330">
    <property type="protein sequence ID" value="EKG15072.1"/>
    <property type="molecule type" value="Genomic_DNA"/>
</dbReference>
<name>K2RQQ3_MACPH</name>
<feature type="compositionally biased region" description="Basic and acidic residues" evidence="1">
    <location>
        <begin position="112"/>
        <end position="123"/>
    </location>
</feature>
<dbReference type="Proteomes" id="UP000007129">
    <property type="component" value="Unassembled WGS sequence"/>
</dbReference>
<dbReference type="VEuPathDB" id="FungiDB:MPH_07755"/>
<comment type="caution">
    <text evidence="2">The sequence shown here is derived from an EMBL/GenBank/DDBJ whole genome shotgun (WGS) entry which is preliminary data.</text>
</comment>
<organism evidence="2 3">
    <name type="scientific">Macrophomina phaseolina (strain MS6)</name>
    <name type="common">Charcoal rot fungus</name>
    <dbReference type="NCBI Taxonomy" id="1126212"/>
    <lineage>
        <taxon>Eukaryota</taxon>
        <taxon>Fungi</taxon>
        <taxon>Dikarya</taxon>
        <taxon>Ascomycota</taxon>
        <taxon>Pezizomycotina</taxon>
        <taxon>Dothideomycetes</taxon>
        <taxon>Dothideomycetes incertae sedis</taxon>
        <taxon>Botryosphaeriales</taxon>
        <taxon>Botryosphaeriaceae</taxon>
        <taxon>Macrophomina</taxon>
    </lineage>
</organism>
<feature type="region of interest" description="Disordered" evidence="1">
    <location>
        <begin position="89"/>
        <end position="123"/>
    </location>
</feature>